<gene>
    <name evidence="2" type="ORF">HYPSUDRAFT_171469</name>
</gene>
<protein>
    <submittedName>
        <fullName evidence="2">Uncharacterized protein</fullName>
    </submittedName>
</protein>
<dbReference type="STRING" id="945553.A0A0D2KP17"/>
<organism evidence="2 3">
    <name type="scientific">Hypholoma sublateritium (strain FD-334 SS-4)</name>
    <dbReference type="NCBI Taxonomy" id="945553"/>
    <lineage>
        <taxon>Eukaryota</taxon>
        <taxon>Fungi</taxon>
        <taxon>Dikarya</taxon>
        <taxon>Basidiomycota</taxon>
        <taxon>Agaricomycotina</taxon>
        <taxon>Agaricomycetes</taxon>
        <taxon>Agaricomycetidae</taxon>
        <taxon>Agaricales</taxon>
        <taxon>Agaricineae</taxon>
        <taxon>Strophariaceae</taxon>
        <taxon>Hypholoma</taxon>
    </lineage>
</organism>
<evidence type="ECO:0000313" key="3">
    <source>
        <dbReference type="Proteomes" id="UP000054270"/>
    </source>
</evidence>
<dbReference type="PANTHER" id="PTHR38846">
    <property type="entry name" value="C3H1-TYPE DOMAIN-CONTAINING PROTEIN"/>
    <property type="match status" value="1"/>
</dbReference>
<feature type="region of interest" description="Disordered" evidence="1">
    <location>
        <begin position="163"/>
        <end position="189"/>
    </location>
</feature>
<feature type="compositionally biased region" description="Basic and acidic residues" evidence="1">
    <location>
        <begin position="170"/>
        <end position="189"/>
    </location>
</feature>
<dbReference type="EMBL" id="KN817622">
    <property type="protein sequence ID" value="KJA16357.1"/>
    <property type="molecule type" value="Genomic_DNA"/>
</dbReference>
<name>A0A0D2KP17_HYPSF</name>
<reference evidence="3" key="1">
    <citation type="submission" date="2014-04" db="EMBL/GenBank/DDBJ databases">
        <title>Evolutionary Origins and Diversification of the Mycorrhizal Mutualists.</title>
        <authorList>
            <consortium name="DOE Joint Genome Institute"/>
            <consortium name="Mycorrhizal Genomics Consortium"/>
            <person name="Kohler A."/>
            <person name="Kuo A."/>
            <person name="Nagy L.G."/>
            <person name="Floudas D."/>
            <person name="Copeland A."/>
            <person name="Barry K.W."/>
            <person name="Cichocki N."/>
            <person name="Veneault-Fourrey C."/>
            <person name="LaButti K."/>
            <person name="Lindquist E.A."/>
            <person name="Lipzen A."/>
            <person name="Lundell T."/>
            <person name="Morin E."/>
            <person name="Murat C."/>
            <person name="Riley R."/>
            <person name="Ohm R."/>
            <person name="Sun H."/>
            <person name="Tunlid A."/>
            <person name="Henrissat B."/>
            <person name="Grigoriev I.V."/>
            <person name="Hibbett D.S."/>
            <person name="Martin F."/>
        </authorList>
    </citation>
    <scope>NUCLEOTIDE SEQUENCE [LARGE SCALE GENOMIC DNA]</scope>
    <source>
        <strain evidence="3">FD-334 SS-4</strain>
    </source>
</reference>
<dbReference type="Proteomes" id="UP000054270">
    <property type="component" value="Unassembled WGS sequence"/>
</dbReference>
<evidence type="ECO:0000313" key="2">
    <source>
        <dbReference type="EMBL" id="KJA16357.1"/>
    </source>
</evidence>
<sequence>MDPLAVFFSRYPGLEYNPSESAPLEFDRLCTTEKMVLGEWKRHKAYMAFHHALTQQFNANYGTDADSLRSWKLLCLHIGISPLPRTLEERRKAVMQAHINLVDLVDAFGTGRLVKAFRTGKALREYSWRTGKYFPRDDKDAGDLLKYLQRRDLLDVPDIIAGDRPVPVGRTERRAEEGLKKRRTDNGEN</sequence>
<evidence type="ECO:0000256" key="1">
    <source>
        <dbReference type="SAM" id="MobiDB-lite"/>
    </source>
</evidence>
<dbReference type="OMA" id="ACMNDEY"/>
<proteinExistence type="predicted"/>
<accession>A0A0D2KP17</accession>
<dbReference type="AlphaFoldDB" id="A0A0D2KP17"/>
<keyword evidence="3" id="KW-1185">Reference proteome</keyword>
<dbReference type="OrthoDB" id="6105938at2759"/>
<dbReference type="PANTHER" id="PTHR38846:SF1">
    <property type="entry name" value="C3H1-TYPE DOMAIN-CONTAINING PROTEIN"/>
    <property type="match status" value="1"/>
</dbReference>